<evidence type="ECO:0000313" key="1">
    <source>
        <dbReference type="EMBL" id="MBE6421838.1"/>
    </source>
</evidence>
<dbReference type="SUPFAM" id="SSF55166">
    <property type="entry name" value="Hedgehog/DD-peptidase"/>
    <property type="match status" value="1"/>
</dbReference>
<dbReference type="Gene3D" id="3.30.1380.10">
    <property type="match status" value="1"/>
</dbReference>
<dbReference type="AlphaFoldDB" id="A0A928DPY7"/>
<dbReference type="Proteomes" id="UP000725649">
    <property type="component" value="Unassembled WGS sequence"/>
</dbReference>
<gene>
    <name evidence="1" type="ORF">E7027_06940</name>
</gene>
<dbReference type="EMBL" id="SUVG01000008">
    <property type="protein sequence ID" value="MBE6421838.1"/>
    <property type="molecule type" value="Genomic_DNA"/>
</dbReference>
<protein>
    <submittedName>
        <fullName evidence="1">M15 family metallopeptidase</fullName>
    </submittedName>
</protein>
<proteinExistence type="predicted"/>
<reference evidence="1" key="1">
    <citation type="submission" date="2019-04" db="EMBL/GenBank/DDBJ databases">
        <title>Evolution of Biomass-Degrading Anaerobic Consortia Revealed by Metagenomics.</title>
        <authorList>
            <person name="Peng X."/>
        </authorList>
    </citation>
    <scope>NUCLEOTIDE SEQUENCE</scope>
    <source>
        <strain evidence="1">SIG66</strain>
    </source>
</reference>
<name>A0A928DPY7_9BACT</name>
<evidence type="ECO:0000313" key="2">
    <source>
        <dbReference type="Proteomes" id="UP000725649"/>
    </source>
</evidence>
<accession>A0A928DPY7</accession>
<comment type="caution">
    <text evidence="1">The sequence shown here is derived from an EMBL/GenBank/DDBJ whole genome shotgun (WGS) entry which is preliminary data.</text>
</comment>
<sequence>MPKFSKVSRQRLNSCHPDIVRVCEELIKQYDFSVLEGYRGEKEQNKAFDKGTSCVRYPNSAHNKTPALAVDIAPYPIDWLDLGRFREMIYRFDAVACMLRDRGEIKSRFVYGAFWKTLKDFPHIEVKL</sequence>
<dbReference type="InterPro" id="IPR009045">
    <property type="entry name" value="Zn_M74/Hedgehog-like"/>
</dbReference>
<organism evidence="1 2">
    <name type="scientific">Candidatus Avelusimicrobium gallicola</name>
    <dbReference type="NCBI Taxonomy" id="2562704"/>
    <lineage>
        <taxon>Bacteria</taxon>
        <taxon>Pseudomonadati</taxon>
        <taxon>Elusimicrobiota</taxon>
        <taxon>Elusimicrobia</taxon>
        <taxon>Elusimicrobiales</taxon>
        <taxon>Elusimicrobiaceae</taxon>
        <taxon>Candidatus Avelusimicrobium</taxon>
    </lineage>
</organism>